<dbReference type="Gene3D" id="3.30.70.330">
    <property type="match status" value="4"/>
</dbReference>
<gene>
    <name evidence="5" type="ORF">QYE76_043107</name>
</gene>
<evidence type="ECO:0000256" key="3">
    <source>
        <dbReference type="SAM" id="MobiDB-lite"/>
    </source>
</evidence>
<dbReference type="EMBL" id="JAUUTY010000002">
    <property type="protein sequence ID" value="KAK1682259.1"/>
    <property type="molecule type" value="Genomic_DNA"/>
</dbReference>
<accession>A0AAD8TIC1</accession>
<keyword evidence="6" id="KW-1185">Reference proteome</keyword>
<keyword evidence="1 2" id="KW-0694">RNA-binding</keyword>
<dbReference type="InterPro" id="IPR012677">
    <property type="entry name" value="Nucleotide-bd_a/b_plait_sf"/>
</dbReference>
<protein>
    <recommendedName>
        <fullName evidence="4">RRM domain-containing protein</fullName>
    </recommendedName>
</protein>
<evidence type="ECO:0000256" key="1">
    <source>
        <dbReference type="ARBA" id="ARBA00022884"/>
    </source>
</evidence>
<dbReference type="Pfam" id="PF00076">
    <property type="entry name" value="RRM_1"/>
    <property type="match status" value="4"/>
</dbReference>
<feature type="compositionally biased region" description="Low complexity" evidence="3">
    <location>
        <begin position="430"/>
        <end position="440"/>
    </location>
</feature>
<dbReference type="GO" id="GO:0003729">
    <property type="term" value="F:mRNA binding"/>
    <property type="evidence" value="ECO:0007669"/>
    <property type="project" value="InterPro"/>
</dbReference>
<dbReference type="InterPro" id="IPR035979">
    <property type="entry name" value="RBD_domain_sf"/>
</dbReference>
<sequence length="440" mass="48886">MAPSPSSNWAMAPPYHYHGPPPQKEQAAPAAEDETGAGSVGFGPRSLWIGGLLDWMDENYLYSCFTRSPELMSVVIKRNKETRQSEGFGYLNFADHVAADQILHSYNGQRMPNADRDFRLNWVMHTAPEKPASAKPAEDDHAIYVGGLAYDVTDFMLHNVFKNRYPSVTRATVIRDGFVGPSKGYGFVLFGDVNERRQAMTEMDGAYCSTRPMHIRAATGSRKQGTDSDGNWDNKRLFVRGLDLSVTAEDLKKAFSPFGEITNTRIIEGKCCGFITYTSRASAEEAIRILDGSQLGDNTMRIFWARPLSIKKLFVGGLDLSVTAEDLKKAFSPYGEITDTDVTLVEGKCCGFVTYTSRASAEEARRILNGSQLGNNTMRIFWARRLSNKKDEANDEYHGHPQGSGPYYGCSPGDSNMHGYKGRGGYAYHQQKQPQQTPVQ</sequence>
<feature type="domain" description="RRM" evidence="4">
    <location>
        <begin position="141"/>
        <end position="220"/>
    </location>
</feature>
<dbReference type="SMART" id="SM00360">
    <property type="entry name" value="RRM"/>
    <property type="match status" value="4"/>
</dbReference>
<dbReference type="AlphaFoldDB" id="A0AAD8TIC1"/>
<evidence type="ECO:0000259" key="4">
    <source>
        <dbReference type="PROSITE" id="PS50102"/>
    </source>
</evidence>
<dbReference type="Proteomes" id="UP001231189">
    <property type="component" value="Unassembled WGS sequence"/>
</dbReference>
<comment type="caution">
    <text evidence="5">The sequence shown here is derived from an EMBL/GenBank/DDBJ whole genome shotgun (WGS) entry which is preliminary data.</text>
</comment>
<feature type="domain" description="RRM" evidence="4">
    <location>
        <begin position="311"/>
        <end position="385"/>
    </location>
</feature>
<dbReference type="GO" id="GO:0005829">
    <property type="term" value="C:cytosol"/>
    <property type="evidence" value="ECO:0007669"/>
    <property type="project" value="TreeGrafter"/>
</dbReference>
<evidence type="ECO:0000256" key="2">
    <source>
        <dbReference type="PROSITE-ProRule" id="PRU00176"/>
    </source>
</evidence>
<dbReference type="PANTHER" id="PTHR47640">
    <property type="entry name" value="TRNA SELENOCYSTEINE 1-ASSOCIATED PROTEIN 1-RELATED-RELATED"/>
    <property type="match status" value="1"/>
</dbReference>
<dbReference type="SUPFAM" id="SSF54928">
    <property type="entry name" value="RNA-binding domain, RBD"/>
    <property type="match status" value="4"/>
</dbReference>
<feature type="domain" description="RRM" evidence="4">
    <location>
        <begin position="45"/>
        <end position="125"/>
    </location>
</feature>
<evidence type="ECO:0000313" key="5">
    <source>
        <dbReference type="EMBL" id="KAK1682259.1"/>
    </source>
</evidence>
<proteinExistence type="predicted"/>
<reference evidence="5" key="1">
    <citation type="submission" date="2023-07" db="EMBL/GenBank/DDBJ databases">
        <title>A chromosome-level genome assembly of Lolium multiflorum.</title>
        <authorList>
            <person name="Chen Y."/>
            <person name="Copetti D."/>
            <person name="Kolliker R."/>
            <person name="Studer B."/>
        </authorList>
    </citation>
    <scope>NUCLEOTIDE SEQUENCE</scope>
    <source>
        <strain evidence="5">02402/16</strain>
        <tissue evidence="5">Leaf</tissue>
    </source>
</reference>
<dbReference type="CDD" id="cd12344">
    <property type="entry name" value="RRM1_SECp43_like"/>
    <property type="match status" value="1"/>
</dbReference>
<dbReference type="PANTHER" id="PTHR47640:SF62">
    <property type="entry name" value="RRM DOMAIN-CONTAINING PROTEIN"/>
    <property type="match status" value="1"/>
</dbReference>
<feature type="domain" description="RRM" evidence="4">
    <location>
        <begin position="235"/>
        <end position="307"/>
    </location>
</feature>
<dbReference type="InterPro" id="IPR000504">
    <property type="entry name" value="RRM_dom"/>
</dbReference>
<organism evidence="5 6">
    <name type="scientific">Lolium multiflorum</name>
    <name type="common">Italian ryegrass</name>
    <name type="synonym">Lolium perenne subsp. multiflorum</name>
    <dbReference type="NCBI Taxonomy" id="4521"/>
    <lineage>
        <taxon>Eukaryota</taxon>
        <taxon>Viridiplantae</taxon>
        <taxon>Streptophyta</taxon>
        <taxon>Embryophyta</taxon>
        <taxon>Tracheophyta</taxon>
        <taxon>Spermatophyta</taxon>
        <taxon>Magnoliopsida</taxon>
        <taxon>Liliopsida</taxon>
        <taxon>Poales</taxon>
        <taxon>Poaceae</taxon>
        <taxon>BOP clade</taxon>
        <taxon>Pooideae</taxon>
        <taxon>Poodae</taxon>
        <taxon>Poeae</taxon>
        <taxon>Poeae Chloroplast Group 2 (Poeae type)</taxon>
        <taxon>Loliodinae</taxon>
        <taxon>Loliinae</taxon>
        <taxon>Lolium</taxon>
    </lineage>
</organism>
<evidence type="ECO:0000313" key="6">
    <source>
        <dbReference type="Proteomes" id="UP001231189"/>
    </source>
</evidence>
<dbReference type="InterPro" id="IPR050825">
    <property type="entry name" value="RBM42_RBP45_47-like"/>
</dbReference>
<feature type="region of interest" description="Disordered" evidence="3">
    <location>
        <begin position="393"/>
        <end position="440"/>
    </location>
</feature>
<dbReference type="PROSITE" id="PS50102">
    <property type="entry name" value="RRM"/>
    <property type="match status" value="4"/>
</dbReference>
<feature type="region of interest" description="Disordered" evidence="3">
    <location>
        <begin position="1"/>
        <end position="38"/>
    </location>
</feature>
<name>A0AAD8TIC1_LOLMU</name>